<sequence length="272" mass="31650">MSDTELNLYQFSCDKRLYIFKPNTNSSASIFVEEEKHVHIPITRGVPPFGLLKSLKLLSKLVKKKVCNIIVYFNNIRKNTTTQCNILCCTFFTSNNFSHEKRCNKVCCTVLRIFLFNFYFNFTIFGYSSINLKLYFCGTIDKNSYCVLIAKFEKILRFTQVFYCDNIGISISPVGRFKYIDLFFGVFGTLKDSLSFLAIWFEIPKFGILELSIRLNFSPFDQSKSFLHLTSRPMVKSVPTETSCLTPLVQFENWLDCPMNWSLKFDVKQKLS</sequence>
<proteinExistence type="predicted"/>
<accession>A0A3M7SKH6</accession>
<keyword evidence="2" id="KW-1185">Reference proteome</keyword>
<gene>
    <name evidence="1" type="ORF">BpHYR1_019507</name>
</gene>
<protein>
    <submittedName>
        <fullName evidence="1">Uncharacterized protein</fullName>
    </submittedName>
</protein>
<name>A0A3M7SKH6_BRAPC</name>
<organism evidence="1 2">
    <name type="scientific">Brachionus plicatilis</name>
    <name type="common">Marine rotifer</name>
    <name type="synonym">Brachionus muelleri</name>
    <dbReference type="NCBI Taxonomy" id="10195"/>
    <lineage>
        <taxon>Eukaryota</taxon>
        <taxon>Metazoa</taxon>
        <taxon>Spiralia</taxon>
        <taxon>Gnathifera</taxon>
        <taxon>Rotifera</taxon>
        <taxon>Eurotatoria</taxon>
        <taxon>Monogononta</taxon>
        <taxon>Pseudotrocha</taxon>
        <taxon>Ploima</taxon>
        <taxon>Brachionidae</taxon>
        <taxon>Brachionus</taxon>
    </lineage>
</organism>
<reference evidence="1 2" key="1">
    <citation type="journal article" date="2018" name="Sci. Rep.">
        <title>Genomic signatures of local adaptation to the degree of environmental predictability in rotifers.</title>
        <authorList>
            <person name="Franch-Gras L."/>
            <person name="Hahn C."/>
            <person name="Garcia-Roger E.M."/>
            <person name="Carmona M.J."/>
            <person name="Serra M."/>
            <person name="Gomez A."/>
        </authorList>
    </citation>
    <scope>NUCLEOTIDE SEQUENCE [LARGE SCALE GENOMIC DNA]</scope>
    <source>
        <strain evidence="1">HYR1</strain>
    </source>
</reference>
<dbReference type="Proteomes" id="UP000276133">
    <property type="component" value="Unassembled WGS sequence"/>
</dbReference>
<dbReference type="AlphaFoldDB" id="A0A3M7SKH6"/>
<comment type="caution">
    <text evidence="1">The sequence shown here is derived from an EMBL/GenBank/DDBJ whole genome shotgun (WGS) entry which is preliminary data.</text>
</comment>
<dbReference type="EMBL" id="REGN01001253">
    <property type="protein sequence ID" value="RNA36018.1"/>
    <property type="molecule type" value="Genomic_DNA"/>
</dbReference>
<evidence type="ECO:0000313" key="2">
    <source>
        <dbReference type="Proteomes" id="UP000276133"/>
    </source>
</evidence>
<evidence type="ECO:0000313" key="1">
    <source>
        <dbReference type="EMBL" id="RNA36018.1"/>
    </source>
</evidence>